<dbReference type="Proteomes" id="UP000297716">
    <property type="component" value="Unassembled WGS sequence"/>
</dbReference>
<keyword evidence="3" id="KW-1185">Reference proteome</keyword>
<evidence type="ECO:0000313" key="2">
    <source>
        <dbReference type="EMBL" id="TGJ76154.1"/>
    </source>
</evidence>
<protein>
    <recommendedName>
        <fullName evidence="4">Fungal N-terminal domain-containing protein</fullName>
    </recommendedName>
</protein>
<proteinExistence type="predicted"/>
<dbReference type="STRING" id="37992.A0A4Z0XXK1"/>
<feature type="region of interest" description="Disordered" evidence="1">
    <location>
        <begin position="112"/>
        <end position="133"/>
    </location>
</feature>
<evidence type="ECO:0000313" key="3">
    <source>
        <dbReference type="Proteomes" id="UP000297716"/>
    </source>
</evidence>
<dbReference type="EMBL" id="SKBN01000521">
    <property type="protein sequence ID" value="TGJ76154.1"/>
    <property type="molecule type" value="Genomic_DNA"/>
</dbReference>
<organism evidence="2 3">
    <name type="scientific">Xylaria hypoxylon</name>
    <dbReference type="NCBI Taxonomy" id="37992"/>
    <lineage>
        <taxon>Eukaryota</taxon>
        <taxon>Fungi</taxon>
        <taxon>Dikarya</taxon>
        <taxon>Ascomycota</taxon>
        <taxon>Pezizomycotina</taxon>
        <taxon>Sordariomycetes</taxon>
        <taxon>Xylariomycetidae</taxon>
        <taxon>Xylariales</taxon>
        <taxon>Xylariaceae</taxon>
        <taxon>Xylaria</taxon>
    </lineage>
</organism>
<evidence type="ECO:0008006" key="4">
    <source>
        <dbReference type="Google" id="ProtNLM"/>
    </source>
</evidence>
<accession>A0A4Z0XXK1</accession>
<evidence type="ECO:0000256" key="1">
    <source>
        <dbReference type="SAM" id="MobiDB-lite"/>
    </source>
</evidence>
<gene>
    <name evidence="2" type="ORF">E0Z10_g10918</name>
</gene>
<dbReference type="AlphaFoldDB" id="A0A4Z0XXK1"/>
<name>A0A4Z0XXK1_9PEZI</name>
<sequence length="133" mass="15186">MEVIGAIASFIAIGQAIGATPRIISTLKSFTYAGKELAALIDELERLYVLYQHLKENVDLFSGDHNPSQLRLHEPPYLKLIRTDLESSMEKYSSTYRLVFPKETDILPMNPALCHRPKKLTPPRDRNHLNREP</sequence>
<comment type="caution">
    <text evidence="2">The sequence shown here is derived from an EMBL/GenBank/DDBJ whole genome shotgun (WGS) entry which is preliminary data.</text>
</comment>
<dbReference type="OrthoDB" id="7464126at2759"/>
<reference evidence="2 3" key="1">
    <citation type="submission" date="2019-03" db="EMBL/GenBank/DDBJ databases">
        <title>Draft genome sequence of Xylaria hypoxylon DSM 108379, a ubiquitous saprotrophic-parasitic fungi on hardwood.</title>
        <authorList>
            <person name="Buettner E."/>
            <person name="Leonhardt S."/>
            <person name="Gebauer A.M."/>
            <person name="Liers C."/>
            <person name="Hofrichter M."/>
            <person name="Kellner H."/>
        </authorList>
    </citation>
    <scope>NUCLEOTIDE SEQUENCE [LARGE SCALE GENOMIC DNA]</scope>
    <source>
        <strain evidence="2 3">DSM 108379</strain>
    </source>
</reference>
<feature type="compositionally biased region" description="Basic and acidic residues" evidence="1">
    <location>
        <begin position="122"/>
        <end position="133"/>
    </location>
</feature>